<accession>A0A402BFF8</accession>
<dbReference type="InterPro" id="IPR001623">
    <property type="entry name" value="DnaJ_domain"/>
</dbReference>
<dbReference type="SMART" id="SM00271">
    <property type="entry name" value="DnaJ"/>
    <property type="match status" value="1"/>
</dbReference>
<dbReference type="OrthoDB" id="157089at2"/>
<dbReference type="EMBL" id="BIFT01000002">
    <property type="protein sequence ID" value="GCE30079.1"/>
    <property type="molecule type" value="Genomic_DNA"/>
</dbReference>
<gene>
    <name evidence="2" type="ORF">KDA_55630</name>
</gene>
<dbReference type="InterPro" id="IPR036869">
    <property type="entry name" value="J_dom_sf"/>
</dbReference>
<evidence type="ECO:0000313" key="2">
    <source>
        <dbReference type="EMBL" id="GCE30079.1"/>
    </source>
</evidence>
<evidence type="ECO:0000259" key="1">
    <source>
        <dbReference type="PROSITE" id="PS50076"/>
    </source>
</evidence>
<dbReference type="PROSITE" id="PS50076">
    <property type="entry name" value="DNAJ_2"/>
    <property type="match status" value="1"/>
</dbReference>
<dbReference type="SUPFAM" id="SSF46565">
    <property type="entry name" value="Chaperone J-domain"/>
    <property type="match status" value="1"/>
</dbReference>
<name>A0A402BFF8_9CHLR</name>
<keyword evidence="3" id="KW-1185">Reference proteome</keyword>
<reference evidence="3" key="1">
    <citation type="submission" date="2018-12" db="EMBL/GenBank/DDBJ databases">
        <title>Tengunoibacter tsumagoiensis gen. nov., sp. nov., Dictyobacter kobayashii sp. nov., D. alpinus sp. nov., and D. joshuensis sp. nov. and description of Dictyobacteraceae fam. nov. within the order Ktedonobacterales isolated from Tengu-no-mugimeshi.</title>
        <authorList>
            <person name="Wang C.M."/>
            <person name="Zheng Y."/>
            <person name="Sakai Y."/>
            <person name="Toyoda A."/>
            <person name="Minakuchi Y."/>
            <person name="Abe K."/>
            <person name="Yokota A."/>
            <person name="Yabe S."/>
        </authorList>
    </citation>
    <scope>NUCLEOTIDE SEQUENCE [LARGE SCALE GENOMIC DNA]</scope>
    <source>
        <strain evidence="3">Uno16</strain>
    </source>
</reference>
<evidence type="ECO:0000313" key="3">
    <source>
        <dbReference type="Proteomes" id="UP000287171"/>
    </source>
</evidence>
<protein>
    <recommendedName>
        <fullName evidence="1">J domain-containing protein</fullName>
    </recommendedName>
</protein>
<dbReference type="Proteomes" id="UP000287171">
    <property type="component" value="Unassembled WGS sequence"/>
</dbReference>
<feature type="domain" description="J" evidence="1">
    <location>
        <begin position="125"/>
        <end position="184"/>
    </location>
</feature>
<sequence length="184" mass="21642">MYVLRVKHIYDVGNDYYMIHIEDHGINSRNREVRQSVKDAFANLRKAINAYRLLPEYAPFYPTDERYSVKGNYWCLHKRLLQHFAGWLEFSAPLDTLLREARLYAEEQYYSFQGSQRVSSIGVDTALRFFGLDHTATQEDLKRQYRLLVKRYHPDTGGDEAKFKTLQHAHTILKAHLNSRSLVG</sequence>
<dbReference type="RefSeq" id="WP_126630241.1">
    <property type="nucleotide sequence ID" value="NZ_BIFT01000002.1"/>
</dbReference>
<organism evidence="2 3">
    <name type="scientific">Dictyobacter alpinus</name>
    <dbReference type="NCBI Taxonomy" id="2014873"/>
    <lineage>
        <taxon>Bacteria</taxon>
        <taxon>Bacillati</taxon>
        <taxon>Chloroflexota</taxon>
        <taxon>Ktedonobacteria</taxon>
        <taxon>Ktedonobacterales</taxon>
        <taxon>Dictyobacteraceae</taxon>
        <taxon>Dictyobacter</taxon>
    </lineage>
</organism>
<dbReference type="Pfam" id="PF00226">
    <property type="entry name" value="DnaJ"/>
    <property type="match status" value="1"/>
</dbReference>
<dbReference type="AlphaFoldDB" id="A0A402BFF8"/>
<dbReference type="CDD" id="cd06257">
    <property type="entry name" value="DnaJ"/>
    <property type="match status" value="1"/>
</dbReference>
<dbReference type="Gene3D" id="1.10.287.110">
    <property type="entry name" value="DnaJ domain"/>
    <property type="match status" value="1"/>
</dbReference>
<comment type="caution">
    <text evidence="2">The sequence shown here is derived from an EMBL/GenBank/DDBJ whole genome shotgun (WGS) entry which is preliminary data.</text>
</comment>
<proteinExistence type="predicted"/>